<dbReference type="PROSITE" id="PS50110">
    <property type="entry name" value="RESPONSE_REGULATORY"/>
    <property type="match status" value="1"/>
</dbReference>
<dbReference type="InterPro" id="IPR035965">
    <property type="entry name" value="PAS-like_dom_sf"/>
</dbReference>
<keyword evidence="10" id="KW-1185">Reference proteome</keyword>
<dbReference type="InterPro" id="IPR029016">
    <property type="entry name" value="GAF-like_dom_sf"/>
</dbReference>
<comment type="catalytic activity">
    <reaction evidence="1">
        <text>ATP + protein L-histidine = ADP + protein N-phospho-L-histidine.</text>
        <dbReference type="EC" id="2.7.13.3"/>
    </reaction>
</comment>
<evidence type="ECO:0000256" key="1">
    <source>
        <dbReference type="ARBA" id="ARBA00000085"/>
    </source>
</evidence>
<dbReference type="Gene3D" id="3.40.50.2300">
    <property type="match status" value="1"/>
</dbReference>
<dbReference type="Pfam" id="PF02518">
    <property type="entry name" value="HATPase_c"/>
    <property type="match status" value="1"/>
</dbReference>
<dbReference type="CDD" id="cd16922">
    <property type="entry name" value="HATPase_EvgS-ArcB-TorS-like"/>
    <property type="match status" value="1"/>
</dbReference>
<proteinExistence type="predicted"/>
<evidence type="ECO:0000256" key="6">
    <source>
        <dbReference type="PROSITE-ProRule" id="PRU00169"/>
    </source>
</evidence>
<dbReference type="Gene3D" id="1.10.287.130">
    <property type="match status" value="1"/>
</dbReference>
<dbReference type="PRINTS" id="PR00344">
    <property type="entry name" value="BCTRLSENSOR"/>
</dbReference>
<accession>A0A510Y014</accession>
<dbReference type="SMART" id="SM00448">
    <property type="entry name" value="REC"/>
    <property type="match status" value="1"/>
</dbReference>
<dbReference type="EMBL" id="BJUM01000045">
    <property type="protein sequence ID" value="GEK56620.1"/>
    <property type="molecule type" value="Genomic_DNA"/>
</dbReference>
<dbReference type="PANTHER" id="PTHR43047:SF72">
    <property type="entry name" value="OSMOSENSING HISTIDINE PROTEIN KINASE SLN1"/>
    <property type="match status" value="1"/>
</dbReference>
<feature type="modified residue" description="4-aspartylphosphate" evidence="6">
    <location>
        <position position="597"/>
    </location>
</feature>
<dbReference type="SUPFAM" id="SSF55781">
    <property type="entry name" value="GAF domain-like"/>
    <property type="match status" value="1"/>
</dbReference>
<dbReference type="AlphaFoldDB" id="A0A510Y014"/>
<feature type="domain" description="Response regulatory" evidence="8">
    <location>
        <begin position="548"/>
        <end position="666"/>
    </location>
</feature>
<dbReference type="GO" id="GO:0005886">
    <property type="term" value="C:plasma membrane"/>
    <property type="evidence" value="ECO:0007669"/>
    <property type="project" value="TreeGrafter"/>
</dbReference>
<comment type="caution">
    <text evidence="9">The sequence shown here is derived from an EMBL/GenBank/DDBJ whole genome shotgun (WGS) entry which is preliminary data.</text>
</comment>
<dbReference type="Gene3D" id="3.30.450.40">
    <property type="match status" value="1"/>
</dbReference>
<gene>
    <name evidence="9" type="ORF">PES01_34650</name>
</gene>
<dbReference type="SUPFAM" id="SSF55785">
    <property type="entry name" value="PYP-like sensor domain (PAS domain)"/>
    <property type="match status" value="1"/>
</dbReference>
<dbReference type="Pfam" id="PF00512">
    <property type="entry name" value="HisKA"/>
    <property type="match status" value="1"/>
</dbReference>
<dbReference type="InterPro" id="IPR003018">
    <property type="entry name" value="GAF"/>
</dbReference>
<dbReference type="Pfam" id="PF01590">
    <property type="entry name" value="GAF"/>
    <property type="match status" value="1"/>
</dbReference>
<evidence type="ECO:0000259" key="8">
    <source>
        <dbReference type="PROSITE" id="PS50110"/>
    </source>
</evidence>
<dbReference type="PANTHER" id="PTHR43047">
    <property type="entry name" value="TWO-COMPONENT HISTIDINE PROTEIN KINASE"/>
    <property type="match status" value="1"/>
</dbReference>
<dbReference type="InterPro" id="IPR001789">
    <property type="entry name" value="Sig_transdc_resp-reg_receiver"/>
</dbReference>
<dbReference type="OrthoDB" id="9810730at2"/>
<dbReference type="Gene3D" id="3.30.450.20">
    <property type="entry name" value="PAS domain"/>
    <property type="match status" value="1"/>
</dbReference>
<dbReference type="Proteomes" id="UP000321419">
    <property type="component" value="Unassembled WGS sequence"/>
</dbReference>
<dbReference type="GO" id="GO:0000155">
    <property type="term" value="F:phosphorelay sensor kinase activity"/>
    <property type="evidence" value="ECO:0007669"/>
    <property type="project" value="InterPro"/>
</dbReference>
<dbReference type="SMART" id="SM00388">
    <property type="entry name" value="HisKA"/>
    <property type="match status" value="1"/>
</dbReference>
<dbReference type="SUPFAM" id="SSF47384">
    <property type="entry name" value="Homodimeric domain of signal transducing histidine kinase"/>
    <property type="match status" value="1"/>
</dbReference>
<evidence type="ECO:0000313" key="10">
    <source>
        <dbReference type="Proteomes" id="UP000321419"/>
    </source>
</evidence>
<protein>
    <recommendedName>
        <fullName evidence="2">histidine kinase</fullName>
        <ecNumber evidence="2">2.7.13.3</ecNumber>
    </recommendedName>
</protein>
<evidence type="ECO:0000256" key="3">
    <source>
        <dbReference type="ARBA" id="ARBA00022553"/>
    </source>
</evidence>
<keyword evidence="3 6" id="KW-0597">Phosphoprotein</keyword>
<evidence type="ECO:0000256" key="5">
    <source>
        <dbReference type="ARBA" id="ARBA00022777"/>
    </source>
</evidence>
<keyword evidence="4" id="KW-0808">Transferase</keyword>
<dbReference type="InterPro" id="IPR003594">
    <property type="entry name" value="HATPase_dom"/>
</dbReference>
<dbReference type="SUPFAM" id="SSF52172">
    <property type="entry name" value="CheY-like"/>
    <property type="match status" value="1"/>
</dbReference>
<name>A0A510Y014_9GAMM</name>
<dbReference type="Gene3D" id="3.30.565.10">
    <property type="entry name" value="Histidine kinase-like ATPase, C-terminal domain"/>
    <property type="match status" value="1"/>
</dbReference>
<dbReference type="InterPro" id="IPR036097">
    <property type="entry name" value="HisK_dim/P_sf"/>
</dbReference>
<evidence type="ECO:0000256" key="2">
    <source>
        <dbReference type="ARBA" id="ARBA00012438"/>
    </source>
</evidence>
<dbReference type="CDD" id="cd00082">
    <property type="entry name" value="HisKA"/>
    <property type="match status" value="1"/>
</dbReference>
<dbReference type="InterPro" id="IPR036890">
    <property type="entry name" value="HATPase_C_sf"/>
</dbReference>
<sequence length="676" mass="75353">MNFLRRFHDIVSDQALNFDNKIKSLLNFGLEVFNLDIAIISKVETDCYTVLYAITPDNSLTPGTQFDLDGTYCVHTLGAGSALAFHKASQSSIANHPCYLNFQLESYIGAPIKVGGKIFGTVNFSSPNDSSAFSDEAYDYIELFAQWLGSEFAKIDTKEQLLKNSHTLSKLESVANIGTWEVDLVENKVYWSKQTRRIHQVADDYQPIIDTAIEFYKEGKSRDAINKAVEDAVTKGSKWNLELEIITAKNQHVWIATFGEAEFIDGKCVRLFGTFQDITESILLREALKEKKAEAERMLEDRSMLFAKISHELRTPLNGITGMLTTLIDEQNTQKRDEKIKIALRSADILLNIINEVLDFSKINHGELKLEPTDVLLKTIFSDLASLYTPLFKDTSVELVIENNIPNTCWAFCDSTRLSQITSNLLSNALKFTEQGFVKLKTEVINSNNALTLAITVTDSGRGMTPSFLESLFSPFTQEVDAKNNKGGTGLGLAIIKELVEYMGGSINVSSEIAKGSRFNISIPLALGKEQVLDDIKSKIELNSHLLSVLIVDDNDINRRVLDASLDKLNVKADTAIDGQDAIFKCKQKHYDLIFMDCIMPILDGFEATKELRSQNICTKEATYIVALTANTSSQDKLACQQAGMDMFVSKPFKLPHIEKAVSNALEHTAKVNSFN</sequence>
<dbReference type="InterPro" id="IPR011006">
    <property type="entry name" value="CheY-like_superfamily"/>
</dbReference>
<evidence type="ECO:0000259" key="7">
    <source>
        <dbReference type="PROSITE" id="PS50109"/>
    </source>
</evidence>
<dbReference type="InterPro" id="IPR004358">
    <property type="entry name" value="Sig_transdc_His_kin-like_C"/>
</dbReference>
<evidence type="ECO:0000313" key="9">
    <source>
        <dbReference type="EMBL" id="GEK56620.1"/>
    </source>
</evidence>
<dbReference type="RefSeq" id="WP_089349553.1">
    <property type="nucleotide sequence ID" value="NZ_BJUM01000045.1"/>
</dbReference>
<evidence type="ECO:0000256" key="4">
    <source>
        <dbReference type="ARBA" id="ARBA00022679"/>
    </source>
</evidence>
<dbReference type="SMART" id="SM00387">
    <property type="entry name" value="HATPase_c"/>
    <property type="match status" value="1"/>
</dbReference>
<dbReference type="EC" id="2.7.13.3" evidence="2"/>
<feature type="domain" description="Histidine kinase" evidence="7">
    <location>
        <begin position="308"/>
        <end position="527"/>
    </location>
</feature>
<dbReference type="Pfam" id="PF00072">
    <property type="entry name" value="Response_reg"/>
    <property type="match status" value="1"/>
</dbReference>
<dbReference type="CDD" id="cd17546">
    <property type="entry name" value="REC_hyHK_CKI1_RcsC-like"/>
    <property type="match status" value="1"/>
</dbReference>
<organism evidence="9 10">
    <name type="scientific">Pseudoalteromonas espejiana</name>
    <dbReference type="NCBI Taxonomy" id="28107"/>
    <lineage>
        <taxon>Bacteria</taxon>
        <taxon>Pseudomonadati</taxon>
        <taxon>Pseudomonadota</taxon>
        <taxon>Gammaproteobacteria</taxon>
        <taxon>Alteromonadales</taxon>
        <taxon>Pseudoalteromonadaceae</taxon>
        <taxon>Pseudoalteromonas</taxon>
    </lineage>
</organism>
<dbReference type="GO" id="GO:0009927">
    <property type="term" value="F:histidine phosphotransfer kinase activity"/>
    <property type="evidence" value="ECO:0007669"/>
    <property type="project" value="TreeGrafter"/>
</dbReference>
<reference evidence="9 10" key="1">
    <citation type="submission" date="2019-07" db="EMBL/GenBank/DDBJ databases">
        <title>Whole genome shotgun sequence of Pseudoalteromonas espejiana NBRC 102222.</title>
        <authorList>
            <person name="Hosoyama A."/>
            <person name="Uohara A."/>
            <person name="Ohji S."/>
            <person name="Ichikawa N."/>
        </authorList>
    </citation>
    <scope>NUCLEOTIDE SEQUENCE [LARGE SCALE GENOMIC DNA]</scope>
    <source>
        <strain evidence="9 10">NBRC 102222</strain>
    </source>
</reference>
<dbReference type="SUPFAM" id="SSF55874">
    <property type="entry name" value="ATPase domain of HSP90 chaperone/DNA topoisomerase II/histidine kinase"/>
    <property type="match status" value="1"/>
</dbReference>
<dbReference type="InterPro" id="IPR005467">
    <property type="entry name" value="His_kinase_dom"/>
</dbReference>
<dbReference type="InterPro" id="IPR003661">
    <property type="entry name" value="HisK_dim/P_dom"/>
</dbReference>
<dbReference type="PROSITE" id="PS50109">
    <property type="entry name" value="HIS_KIN"/>
    <property type="match status" value="1"/>
</dbReference>
<keyword evidence="5" id="KW-0418">Kinase</keyword>